<evidence type="ECO:0000256" key="7">
    <source>
        <dbReference type="ARBA" id="ARBA00022692"/>
    </source>
</evidence>
<dbReference type="EMBL" id="LJZQ01000004">
    <property type="protein sequence ID" value="KPQ29868.1"/>
    <property type="molecule type" value="Genomic_DNA"/>
</dbReference>
<evidence type="ECO:0000256" key="1">
    <source>
        <dbReference type="ARBA" id="ARBA00003280"/>
    </source>
</evidence>
<comment type="function">
    <text evidence="1">May be involved in the folding of the extracellular lipase during its passage through the periplasm.</text>
</comment>
<evidence type="ECO:0000256" key="12">
    <source>
        <dbReference type="ARBA" id="ARBA00023186"/>
    </source>
</evidence>
<evidence type="ECO:0000256" key="9">
    <source>
        <dbReference type="ARBA" id="ARBA00022989"/>
    </source>
</evidence>
<keyword evidence="12" id="KW-0143">Chaperone</keyword>
<dbReference type="GO" id="GO:0016042">
    <property type="term" value="P:lipid catabolic process"/>
    <property type="evidence" value="ECO:0007669"/>
    <property type="project" value="UniProtKB-KW"/>
</dbReference>
<evidence type="ECO:0000313" key="19">
    <source>
        <dbReference type="Proteomes" id="UP000050416"/>
    </source>
</evidence>
<dbReference type="Pfam" id="PF03280">
    <property type="entry name" value="Lipase_chap"/>
    <property type="match status" value="1"/>
</dbReference>
<feature type="transmembrane region" description="Helical" evidence="17">
    <location>
        <begin position="12"/>
        <end position="30"/>
    </location>
</feature>
<dbReference type="PATRIC" id="fig|1305731.5.peg.2969"/>
<organism evidence="18 19">
    <name type="scientific">Marinobacter excellens HL-55</name>
    <dbReference type="NCBI Taxonomy" id="1305731"/>
    <lineage>
        <taxon>Bacteria</taxon>
        <taxon>Pseudomonadati</taxon>
        <taxon>Pseudomonadota</taxon>
        <taxon>Gammaproteobacteria</taxon>
        <taxon>Pseudomonadales</taxon>
        <taxon>Marinobacteraceae</taxon>
        <taxon>Marinobacter</taxon>
    </lineage>
</organism>
<evidence type="ECO:0000256" key="10">
    <source>
        <dbReference type="ARBA" id="ARBA00023098"/>
    </source>
</evidence>
<keyword evidence="6" id="KW-0997">Cell inner membrane</keyword>
<keyword evidence="10" id="KW-0443">Lipid metabolism</keyword>
<accession>A0A0P7ZKM5</accession>
<evidence type="ECO:0000256" key="5">
    <source>
        <dbReference type="ARBA" id="ARBA00022475"/>
    </source>
</evidence>
<keyword evidence="8" id="KW-0442">Lipid degradation</keyword>
<evidence type="ECO:0000256" key="8">
    <source>
        <dbReference type="ARBA" id="ARBA00022963"/>
    </source>
</evidence>
<keyword evidence="11 17" id="KW-0472">Membrane</keyword>
<dbReference type="InterPro" id="IPR004961">
    <property type="entry name" value="Lipase_chaperone"/>
</dbReference>
<sequence length="363" mass="40291">MTRKSIATRRWLVPGALLALVAGGAFWWGLDAPTATSPDAFTAAPDTFQESATVAEAPASPSPKPDNPPAPEYRTPSSLGPNPFASSLEGTDIDGVLQADASGRLLVGLEVRDFFDYFLNTVGEVSPETAIGQIQQMASQHLPEAAAQEAMVLLDQYLAYKQASLTVMQTELDPSRQFDPDYQLTALGDALAQLKSLRRETFEADARQAFFGMEEAYSEYTLATLAVQQRPDLTDEGRQALLDWHRNQLPEALRNTEQRLHDNTIEHQQRVHAVEAAASPEAAGQRLTELGLDQESVDGVVGYLQQRQAFDQRFQTLDKALQDRTTSGLVEAERQQQREDLLQQYFPDEQEQTWARLKLLDQT</sequence>
<dbReference type="AlphaFoldDB" id="A0A0P7ZKM5"/>
<comment type="caution">
    <text evidence="18">The sequence shown here is derived from an EMBL/GenBank/DDBJ whole genome shotgun (WGS) entry which is preliminary data.</text>
</comment>
<evidence type="ECO:0000256" key="16">
    <source>
        <dbReference type="SAM" id="MobiDB-lite"/>
    </source>
</evidence>
<dbReference type="GO" id="GO:0051082">
    <property type="term" value="F:unfolded protein binding"/>
    <property type="evidence" value="ECO:0007669"/>
    <property type="project" value="InterPro"/>
</dbReference>
<keyword evidence="9 17" id="KW-1133">Transmembrane helix</keyword>
<feature type="compositionally biased region" description="Pro residues" evidence="16">
    <location>
        <begin position="60"/>
        <end position="71"/>
    </location>
</feature>
<evidence type="ECO:0000256" key="13">
    <source>
        <dbReference type="ARBA" id="ARBA00030948"/>
    </source>
</evidence>
<dbReference type="Proteomes" id="UP000050416">
    <property type="component" value="Unassembled WGS sequence"/>
</dbReference>
<feature type="region of interest" description="Disordered" evidence="16">
    <location>
        <begin position="51"/>
        <end position="82"/>
    </location>
</feature>
<keyword evidence="5" id="KW-1003">Cell membrane</keyword>
<evidence type="ECO:0000256" key="17">
    <source>
        <dbReference type="SAM" id="Phobius"/>
    </source>
</evidence>
<evidence type="ECO:0000256" key="11">
    <source>
        <dbReference type="ARBA" id="ARBA00023136"/>
    </source>
</evidence>
<protein>
    <recommendedName>
        <fullName evidence="4">Lipase chaperone</fullName>
    </recommendedName>
    <alternativeName>
        <fullName evidence="15">Lipase foldase</fullName>
    </alternativeName>
    <alternativeName>
        <fullName evidence="13">Lipase helper protein</fullName>
    </alternativeName>
    <alternativeName>
        <fullName evidence="14">Lipase modulator</fullName>
    </alternativeName>
</protein>
<proteinExistence type="inferred from homology"/>
<evidence type="ECO:0000256" key="14">
    <source>
        <dbReference type="ARBA" id="ARBA00031542"/>
    </source>
</evidence>
<dbReference type="SUPFAM" id="SSF158855">
    <property type="entry name" value="Lipase chaperone-like"/>
    <property type="match status" value="1"/>
</dbReference>
<dbReference type="GO" id="GO:0005886">
    <property type="term" value="C:plasma membrane"/>
    <property type="evidence" value="ECO:0007669"/>
    <property type="project" value="UniProtKB-SubCell"/>
</dbReference>
<evidence type="ECO:0000256" key="6">
    <source>
        <dbReference type="ARBA" id="ARBA00022519"/>
    </source>
</evidence>
<keyword evidence="7 17" id="KW-0812">Transmembrane</keyword>
<comment type="subcellular location">
    <subcellularLocation>
        <location evidence="2">Cell inner membrane</location>
        <topology evidence="2">Single-pass membrane protein</topology>
        <orientation evidence="2">Periplasmic side</orientation>
    </subcellularLocation>
</comment>
<comment type="similarity">
    <text evidence="3">Belongs to the lipase chaperone family.</text>
</comment>
<gene>
    <name evidence="18" type="ORF">HLUCCX14_04365</name>
</gene>
<evidence type="ECO:0000256" key="4">
    <source>
        <dbReference type="ARBA" id="ARBA00019692"/>
    </source>
</evidence>
<name>A0A0P7ZKM5_9GAMM</name>
<evidence type="ECO:0000313" key="18">
    <source>
        <dbReference type="EMBL" id="KPQ29868.1"/>
    </source>
</evidence>
<dbReference type="STRING" id="1305731.GCA_000934705_03453"/>
<reference evidence="18 19" key="1">
    <citation type="submission" date="2015-09" db="EMBL/GenBank/DDBJ databases">
        <title>Identification and resolution of microdiversity through metagenomic sequencing of parallel consortia.</title>
        <authorList>
            <person name="Nelson W.C."/>
            <person name="Romine M.F."/>
            <person name="Lindemann S.R."/>
        </authorList>
    </citation>
    <scope>NUCLEOTIDE SEQUENCE [LARGE SCALE GENOMIC DNA]</scope>
    <source>
        <strain evidence="18">HL-55</strain>
    </source>
</reference>
<evidence type="ECO:0000256" key="2">
    <source>
        <dbReference type="ARBA" id="ARBA00004383"/>
    </source>
</evidence>
<evidence type="ECO:0000256" key="15">
    <source>
        <dbReference type="ARBA" id="ARBA00033028"/>
    </source>
</evidence>
<evidence type="ECO:0000256" key="3">
    <source>
        <dbReference type="ARBA" id="ARBA00010358"/>
    </source>
</evidence>
<dbReference type="GO" id="GO:0006457">
    <property type="term" value="P:protein folding"/>
    <property type="evidence" value="ECO:0007669"/>
    <property type="project" value="InterPro"/>
</dbReference>
<dbReference type="OrthoDB" id="7025807at2"/>